<dbReference type="AlphaFoldDB" id="A0A8K0SFM8"/>
<accession>A0A8K0SFM8</accession>
<dbReference type="Gene3D" id="3.30.160.60">
    <property type="entry name" value="Classic Zinc Finger"/>
    <property type="match status" value="1"/>
</dbReference>
<dbReference type="Proteomes" id="UP000813444">
    <property type="component" value="Unassembled WGS sequence"/>
</dbReference>
<dbReference type="InterPro" id="IPR054471">
    <property type="entry name" value="GPIID_WHD"/>
</dbReference>
<evidence type="ECO:0000256" key="5">
    <source>
        <dbReference type="PROSITE-ProRule" id="PRU00042"/>
    </source>
</evidence>
<evidence type="ECO:0000256" key="4">
    <source>
        <dbReference type="ARBA" id="ARBA00022833"/>
    </source>
</evidence>
<evidence type="ECO:0000313" key="7">
    <source>
        <dbReference type="EMBL" id="KAH7308040.1"/>
    </source>
</evidence>
<comment type="caution">
    <text evidence="7">The sequence shown here is derived from an EMBL/GenBank/DDBJ whole genome shotgun (WGS) entry which is preliminary data.</text>
</comment>
<gene>
    <name evidence="7" type="ORF">B0I35DRAFT_483330</name>
</gene>
<dbReference type="OrthoDB" id="21416at2759"/>
<dbReference type="InterPro" id="IPR056884">
    <property type="entry name" value="NPHP3-like_N"/>
</dbReference>
<dbReference type="FunFam" id="3.30.160.60:FF:000100">
    <property type="entry name" value="Zinc finger 45-like"/>
    <property type="match status" value="1"/>
</dbReference>
<organism evidence="7 8">
    <name type="scientific">Stachybotrys elegans</name>
    <dbReference type="NCBI Taxonomy" id="80388"/>
    <lineage>
        <taxon>Eukaryota</taxon>
        <taxon>Fungi</taxon>
        <taxon>Dikarya</taxon>
        <taxon>Ascomycota</taxon>
        <taxon>Pezizomycotina</taxon>
        <taxon>Sordariomycetes</taxon>
        <taxon>Hypocreomycetidae</taxon>
        <taxon>Hypocreales</taxon>
        <taxon>Stachybotryaceae</taxon>
        <taxon>Stachybotrys</taxon>
    </lineage>
</organism>
<keyword evidence="2" id="KW-0677">Repeat</keyword>
<keyword evidence="8" id="KW-1185">Reference proteome</keyword>
<dbReference type="InterPro" id="IPR013087">
    <property type="entry name" value="Znf_C2H2_type"/>
</dbReference>
<evidence type="ECO:0000313" key="8">
    <source>
        <dbReference type="Proteomes" id="UP000813444"/>
    </source>
</evidence>
<reference evidence="7" key="1">
    <citation type="journal article" date="2021" name="Nat. Commun.">
        <title>Genetic determinants of endophytism in the Arabidopsis root mycobiome.</title>
        <authorList>
            <person name="Mesny F."/>
            <person name="Miyauchi S."/>
            <person name="Thiergart T."/>
            <person name="Pickel B."/>
            <person name="Atanasova L."/>
            <person name="Karlsson M."/>
            <person name="Huettel B."/>
            <person name="Barry K.W."/>
            <person name="Haridas S."/>
            <person name="Chen C."/>
            <person name="Bauer D."/>
            <person name="Andreopoulos W."/>
            <person name="Pangilinan J."/>
            <person name="LaButti K."/>
            <person name="Riley R."/>
            <person name="Lipzen A."/>
            <person name="Clum A."/>
            <person name="Drula E."/>
            <person name="Henrissat B."/>
            <person name="Kohler A."/>
            <person name="Grigoriev I.V."/>
            <person name="Martin F.M."/>
            <person name="Hacquard S."/>
        </authorList>
    </citation>
    <scope>NUCLEOTIDE SEQUENCE</scope>
    <source>
        <strain evidence="7">MPI-CAGE-CH-0235</strain>
    </source>
</reference>
<keyword evidence="1" id="KW-0479">Metal-binding</keyword>
<dbReference type="SUPFAM" id="SSF57667">
    <property type="entry name" value="beta-beta-alpha zinc fingers"/>
    <property type="match status" value="1"/>
</dbReference>
<evidence type="ECO:0000256" key="1">
    <source>
        <dbReference type="ARBA" id="ARBA00022723"/>
    </source>
</evidence>
<feature type="domain" description="C2H2-type" evidence="6">
    <location>
        <begin position="905"/>
        <end position="932"/>
    </location>
</feature>
<protein>
    <recommendedName>
        <fullName evidence="6">C2H2-type domain-containing protein</fullName>
    </recommendedName>
</protein>
<dbReference type="Gene3D" id="3.40.50.300">
    <property type="entry name" value="P-loop containing nucleotide triphosphate hydrolases"/>
    <property type="match status" value="1"/>
</dbReference>
<dbReference type="PANTHER" id="PTHR10039:SF14">
    <property type="entry name" value="NACHT DOMAIN-CONTAINING PROTEIN"/>
    <property type="match status" value="1"/>
</dbReference>
<dbReference type="InterPro" id="IPR036236">
    <property type="entry name" value="Znf_C2H2_sf"/>
</dbReference>
<dbReference type="Pfam" id="PF24883">
    <property type="entry name" value="NPHP3_N"/>
    <property type="match status" value="1"/>
</dbReference>
<dbReference type="PROSITE" id="PS00028">
    <property type="entry name" value="ZINC_FINGER_C2H2_1"/>
    <property type="match status" value="1"/>
</dbReference>
<dbReference type="InterPro" id="IPR027417">
    <property type="entry name" value="P-loop_NTPase"/>
</dbReference>
<sequence length="946" mass="110067">MDDETLHDIKVALREFRRKLHDNGISEDDFLNATAESAKKSILQIHHFLESHYMLNGTFRLAAFFSSVEKLDELLKVTAFRRLGYDSGDFFDWIWGPLSYLFKKHFEKDDRMEKLLSTYQKVAGVMEAILERVEDRRDLVKCLGYLYEDILEFQLKLLQLFHNPFVNQKSMFNALWRDHELGNDKYIMDRLSILKDHVYALHGSERNDRFIVRGISELEEKRSSFEQTFQASETERKEQQEADVLRWIGPLSDLKSAYEKHLAERGFLGTGDWILSEDKFGKWWAYDAANSPESSIFWLRGKKGSGKTILSSVVIEHCQRVEGTHTGYFYCRENDPGANTSLAVLKGLLIQMVKKHKGLLPFYWWKMKHESQNTVQTEDQIKPLIEQTFETASRQFIIIDGLNECGPKEQESLVKYFKDQCSNYDGKAVNSGLSQGHGKLRVFFSTNAGGDRASGHGLTLTPSHTYQDIDTWLSSQMKGIGDDFNLSEAQKKASVGAILARADGMWIYARLVIIYLQRGSKEEFLKEIKHNCLPSDLKEVYYRLLERQKKLLRDPPSQWETARIIFGWMVCAKRPLKWSEMQMLHSYDTERERIDMNNKSLRDRDGVFRYCGPLVEVSPGFERLRLIHQTAREFIIENTDINVVALKCQLCIICLRYISLPCFSPAMDETDREQRCRDGYFVFQDYAVWKWMRHFEEFLQHCAHILQDEQYLAEFTRALEVFMDRYRTDLEDEPVLRDQEHGPHPDASGIDWEGLRAFPFYNDLRTIWGHIMRHQGSSSQNLNKISLKSLGEAVEKNRKILEHLGPQALAVGGDTISTYYGENLFKCSKLECVFFYEGFSKESERKHHENRHDRPFTCDITGCTQGVGFSSNKDRERHLRQQHPEEAEGRGLFVRPNTTIRELKHSCGLCGKSFTRKINLTAHIWNHTGERPHDCPNYQTRCSGGK</sequence>
<keyword evidence="4" id="KW-0862">Zinc</keyword>
<proteinExistence type="predicted"/>
<dbReference type="SMART" id="SM00355">
    <property type="entry name" value="ZnF_C2H2"/>
    <property type="match status" value="3"/>
</dbReference>
<dbReference type="PROSITE" id="PS50157">
    <property type="entry name" value="ZINC_FINGER_C2H2_2"/>
    <property type="match status" value="1"/>
</dbReference>
<evidence type="ECO:0000256" key="3">
    <source>
        <dbReference type="ARBA" id="ARBA00022771"/>
    </source>
</evidence>
<evidence type="ECO:0000256" key="2">
    <source>
        <dbReference type="ARBA" id="ARBA00022737"/>
    </source>
</evidence>
<dbReference type="PANTHER" id="PTHR10039">
    <property type="entry name" value="AMELOGENIN"/>
    <property type="match status" value="1"/>
</dbReference>
<name>A0A8K0SFM8_9HYPO</name>
<evidence type="ECO:0000259" key="6">
    <source>
        <dbReference type="PROSITE" id="PS50157"/>
    </source>
</evidence>
<dbReference type="EMBL" id="JAGPNK010000016">
    <property type="protein sequence ID" value="KAH7308040.1"/>
    <property type="molecule type" value="Genomic_DNA"/>
</dbReference>
<dbReference type="GO" id="GO:0008270">
    <property type="term" value="F:zinc ion binding"/>
    <property type="evidence" value="ECO:0007669"/>
    <property type="project" value="UniProtKB-KW"/>
</dbReference>
<dbReference type="Pfam" id="PF22939">
    <property type="entry name" value="WHD_GPIID"/>
    <property type="match status" value="1"/>
</dbReference>
<keyword evidence="3 5" id="KW-0863">Zinc-finger</keyword>